<dbReference type="GO" id="GO:0071051">
    <property type="term" value="P:poly(A)-dependent snoRNA 3'-end processing"/>
    <property type="evidence" value="ECO:0007669"/>
    <property type="project" value="TreeGrafter"/>
</dbReference>
<feature type="compositionally biased region" description="Polar residues" evidence="3">
    <location>
        <begin position="922"/>
        <end position="937"/>
    </location>
</feature>
<dbReference type="OrthoDB" id="2250022at2759"/>
<feature type="compositionally biased region" description="Basic and acidic residues" evidence="3">
    <location>
        <begin position="1285"/>
        <end position="1297"/>
    </location>
</feature>
<feature type="compositionally biased region" description="Basic and acidic residues" evidence="3">
    <location>
        <begin position="1308"/>
        <end position="1326"/>
    </location>
</feature>
<accession>A0A5J4YHB8</accession>
<evidence type="ECO:0000259" key="4">
    <source>
        <dbReference type="PROSITE" id="PS50967"/>
    </source>
</evidence>
<feature type="compositionally biased region" description="Basic and acidic residues" evidence="3">
    <location>
        <begin position="626"/>
        <end position="638"/>
    </location>
</feature>
<evidence type="ECO:0000313" key="6">
    <source>
        <dbReference type="Proteomes" id="UP000324585"/>
    </source>
</evidence>
<dbReference type="GO" id="GO:0071036">
    <property type="term" value="P:nuclear polyadenylation-dependent snoRNA catabolic process"/>
    <property type="evidence" value="ECO:0007669"/>
    <property type="project" value="TreeGrafter"/>
</dbReference>
<dbReference type="InterPro" id="IPR012337">
    <property type="entry name" value="RNaseH-like_sf"/>
</dbReference>
<dbReference type="GO" id="GO:0071037">
    <property type="term" value="P:nuclear polyadenylation-dependent snRNA catabolic process"/>
    <property type="evidence" value="ECO:0007669"/>
    <property type="project" value="TreeGrafter"/>
</dbReference>
<dbReference type="InterPro" id="IPR010997">
    <property type="entry name" value="HRDC-like_sf"/>
</dbReference>
<dbReference type="GO" id="GO:0071044">
    <property type="term" value="P:histone mRNA catabolic process"/>
    <property type="evidence" value="ECO:0007669"/>
    <property type="project" value="TreeGrafter"/>
</dbReference>
<dbReference type="Gene3D" id="3.30.420.10">
    <property type="entry name" value="Ribonuclease H-like superfamily/Ribonuclease H"/>
    <property type="match status" value="1"/>
</dbReference>
<feature type="region of interest" description="Disordered" evidence="3">
    <location>
        <begin position="581"/>
        <end position="644"/>
    </location>
</feature>
<feature type="region of interest" description="Disordered" evidence="3">
    <location>
        <begin position="1571"/>
        <end position="1597"/>
    </location>
</feature>
<protein>
    <submittedName>
        <fullName evidence="5">Exosome component 10</fullName>
    </submittedName>
</protein>
<dbReference type="GO" id="GO:0000176">
    <property type="term" value="C:nuclear exosome (RNase complex)"/>
    <property type="evidence" value="ECO:0007669"/>
    <property type="project" value="TreeGrafter"/>
</dbReference>
<proteinExistence type="predicted"/>
<dbReference type="GO" id="GO:0071039">
    <property type="term" value="P:nuclear polyadenylation-dependent CUT catabolic process"/>
    <property type="evidence" value="ECO:0007669"/>
    <property type="project" value="TreeGrafter"/>
</dbReference>
<feature type="domain" description="HRDC" evidence="4">
    <location>
        <begin position="484"/>
        <end position="572"/>
    </location>
</feature>
<feature type="region of interest" description="Disordered" evidence="3">
    <location>
        <begin position="792"/>
        <end position="814"/>
    </location>
</feature>
<dbReference type="GO" id="GO:0071035">
    <property type="term" value="P:nuclear polyadenylation-dependent rRNA catabolic process"/>
    <property type="evidence" value="ECO:0007669"/>
    <property type="project" value="TreeGrafter"/>
</dbReference>
<evidence type="ECO:0000313" key="5">
    <source>
        <dbReference type="EMBL" id="KAA8490525.1"/>
    </source>
</evidence>
<evidence type="ECO:0000256" key="3">
    <source>
        <dbReference type="SAM" id="MobiDB-lite"/>
    </source>
</evidence>
<keyword evidence="2" id="KW-0539">Nucleus</keyword>
<feature type="compositionally biased region" description="Basic residues" evidence="3">
    <location>
        <begin position="838"/>
        <end position="847"/>
    </location>
</feature>
<dbReference type="Proteomes" id="UP000324585">
    <property type="component" value="Unassembled WGS sequence"/>
</dbReference>
<dbReference type="InterPro" id="IPR044876">
    <property type="entry name" value="HRDC_dom_sf"/>
</dbReference>
<dbReference type="PROSITE" id="PS50967">
    <property type="entry name" value="HRDC"/>
    <property type="match status" value="1"/>
</dbReference>
<dbReference type="GO" id="GO:0003727">
    <property type="term" value="F:single-stranded RNA binding"/>
    <property type="evidence" value="ECO:0007669"/>
    <property type="project" value="TreeGrafter"/>
</dbReference>
<sequence length="1597" mass="175287">MDGGAVQKERARQMAGALVSESAQACGIANELPMDAASVDEARLLSSNFAQGLDRMLRVVSGCVRDLHGLGGDGGDAAAEIEPLFQLAAEYSERHLDLAEQALQRSRQVNSDGCTIAHDRFVASSSAGLRSVAKPQLLFYDWPIDNSPSPFVPKFHATRRSKTLDESFSTQGQELGRHCEKSARDGSPKVIDDAFRHLQGLYVYNNNNEPAQNRQEHAEGVQSSAHPYLEENMQAIKCQLEFARKVPVQAQMYEDWESTECEWIDTPHALERLAQELEEASKALRLTEIAVDLEAHSERSYQGFTCLMQLSTRQKDYVIDTIALREHMRLLTPVFLDQRVVKVFHGARSSDIGWLQRDFGMYVVNLFDTGEASMVLDLPKKSLAYLLLKFCGLDTFATKKGFQRSDWRQRPLPDLMLDYARSDTHYLLYIYDQLRMLLAQEPPECFEAVLCRSLEVCLQMYHKPAFDPNGWRRLDLLRGASTWDAPQQRVMHALWEWRDKIARQEDENPHFVLPVRSMLRIVFRKTNVAHEKKNLVRLLEDGVVPEARPLIKRYMDSLCELVHDAANASGKYEEQFFVSGTDEEPHDAQRPKVPGKSAVHTVFESDGEGDRARDGEEDGGNDSEERDGSNSEGDRKDVIQSPMSGDTKNAAVCVLTANLAWHEDLPREEKHSTESLPCQKSRPFLDLLDSHIASVVVPETVSSQLRVQADTEIQRATERLFCGFATKVDAGIHDAADENTSPHLETNSPPPGPVDPSGTSGQNDIDSPSTGLDAVVITCADDIVDDGSEIREDSGAEAKEDQHATQSTGKRDREAAEQILPLSILARYGTAPQELTSKGKKRARSRKALVSGKSTEGDARSLSEAPSERAAGANTATVDADASKDQDFSNILREPSSDTMLRQHVPLRPLFDEPFNLDAPSAKSSLPPSGRFTQVPSRTRGRAPTAKTGFDPFARVKQRVAPVRQGKVRPASGIRSFSYRSGCVADSLGSVIVSDVRVTQDLFSGTVAFVVERLRVSGTEDRLKMMAFVAGIGLGRVASAQRAAVACAPRQSVRHVRSSRPLMMAEITKGVEFDTIAREWRFKWSTDNDKKSLATAQEALTEVLPKLKALEGVKDVQRIVCGGCLDFKVITSVAADKYGDWEAKKFEPEESFLAKVGTIDGVSQVETQTFTRAFIVTTGHFSTFRCPRTCGGAQSPAGNTLRSESLVMGQTYAKMMGIETTQESGVPRNLWAIVVDPAGLCCQRAECSGFHYPTSSDDDGEYDDGDDNDDEDESEEDSSDIEYPEDVKSGYGDDDHVGSVTQLQSKQENGRSERERMYPHDLRHENGNGSRHASAGTDLFRQNGGSVATEDETDRVHFHETFGPANSDASARGFEAFIGSALFPELGPPRKPAPVEGDGNAFEAGQDRSTLGHEASTVTPPPSAALDVPRALVASETHGQVTLADPPSRFDRVSHEQTQPMFHGAFGLAPPDVVPGVGRGGLDQQWPMPSNVGAHPPKNVQTGDLRGLVTSPGAAGAGDRTQAGSTRPFDLVGALAGDQNASKKANPFGDTDEDFGLTKLLSLEKEKYESRSVQMGRTEASGLNRMRLLLPEEEPPP</sequence>
<gene>
    <name evidence="5" type="ORF">FVE85_5050</name>
</gene>
<dbReference type="Pfam" id="PF01612">
    <property type="entry name" value="DNA_pol_A_exo1"/>
    <property type="match status" value="1"/>
</dbReference>
<feature type="region of interest" description="Disordered" evidence="3">
    <location>
        <begin position="737"/>
        <end position="770"/>
    </location>
</feature>
<dbReference type="GO" id="GO:0000175">
    <property type="term" value="F:3'-5'-RNA exonuclease activity"/>
    <property type="evidence" value="ECO:0007669"/>
    <property type="project" value="InterPro"/>
</dbReference>
<dbReference type="GO" id="GO:0071038">
    <property type="term" value="P:TRAMP-dependent tRNA surveillance pathway"/>
    <property type="evidence" value="ECO:0007669"/>
    <property type="project" value="TreeGrafter"/>
</dbReference>
<dbReference type="Pfam" id="PF00570">
    <property type="entry name" value="HRDC"/>
    <property type="match status" value="1"/>
</dbReference>
<dbReference type="GO" id="GO:0005730">
    <property type="term" value="C:nucleolus"/>
    <property type="evidence" value="ECO:0007669"/>
    <property type="project" value="TreeGrafter"/>
</dbReference>
<feature type="compositionally biased region" description="Polar residues" evidence="3">
    <location>
        <begin position="757"/>
        <end position="770"/>
    </location>
</feature>
<organism evidence="5 6">
    <name type="scientific">Porphyridium purpureum</name>
    <name type="common">Red alga</name>
    <name type="synonym">Porphyridium cruentum</name>
    <dbReference type="NCBI Taxonomy" id="35688"/>
    <lineage>
        <taxon>Eukaryota</taxon>
        <taxon>Rhodophyta</taxon>
        <taxon>Bangiophyceae</taxon>
        <taxon>Porphyridiales</taxon>
        <taxon>Porphyridiaceae</taxon>
        <taxon>Porphyridium</taxon>
    </lineage>
</organism>
<evidence type="ECO:0000256" key="1">
    <source>
        <dbReference type="ARBA" id="ARBA00004123"/>
    </source>
</evidence>
<dbReference type="InterPro" id="IPR036397">
    <property type="entry name" value="RNaseH_sf"/>
</dbReference>
<dbReference type="GO" id="GO:0071040">
    <property type="term" value="P:nuclear polyadenylation-dependent antisense transcript catabolic process"/>
    <property type="evidence" value="ECO:0007669"/>
    <property type="project" value="TreeGrafter"/>
</dbReference>
<dbReference type="SUPFAM" id="SSF47819">
    <property type="entry name" value="HRDC-like"/>
    <property type="match status" value="1"/>
</dbReference>
<dbReference type="SMART" id="SM00474">
    <property type="entry name" value="35EXOc"/>
    <property type="match status" value="1"/>
</dbReference>
<evidence type="ECO:0000256" key="2">
    <source>
        <dbReference type="ARBA" id="ARBA00023242"/>
    </source>
</evidence>
<dbReference type="GO" id="GO:0000166">
    <property type="term" value="F:nucleotide binding"/>
    <property type="evidence" value="ECO:0007669"/>
    <property type="project" value="InterPro"/>
</dbReference>
<feature type="region of interest" description="Disordered" evidence="3">
    <location>
        <begin position="918"/>
        <end position="948"/>
    </location>
</feature>
<name>A0A5J4YHB8_PORPP</name>
<dbReference type="InterPro" id="IPR002121">
    <property type="entry name" value="HRDC_dom"/>
</dbReference>
<feature type="region of interest" description="Disordered" evidence="3">
    <location>
        <begin position="831"/>
        <end position="901"/>
    </location>
</feature>
<dbReference type="PANTHER" id="PTHR12124">
    <property type="entry name" value="POLYMYOSITIS/SCLERODERMA AUTOANTIGEN-RELATED"/>
    <property type="match status" value="1"/>
</dbReference>
<feature type="compositionally biased region" description="Polar residues" evidence="3">
    <location>
        <begin position="738"/>
        <end position="747"/>
    </location>
</feature>
<dbReference type="InterPro" id="IPR045092">
    <property type="entry name" value="Rrp6-like"/>
</dbReference>
<dbReference type="Gene3D" id="1.10.150.80">
    <property type="entry name" value="HRDC domain"/>
    <property type="match status" value="1"/>
</dbReference>
<feature type="region of interest" description="Disordered" evidence="3">
    <location>
        <begin position="1252"/>
        <end position="1352"/>
    </location>
</feature>
<feature type="compositionally biased region" description="Acidic residues" evidence="3">
    <location>
        <begin position="1256"/>
        <end position="1284"/>
    </location>
</feature>
<feature type="region of interest" description="Disordered" evidence="3">
    <location>
        <begin position="1384"/>
        <end position="1425"/>
    </location>
</feature>
<feature type="compositionally biased region" description="Acidic residues" evidence="3">
    <location>
        <begin position="615"/>
        <end position="625"/>
    </location>
</feature>
<keyword evidence="6" id="KW-1185">Reference proteome</keyword>
<dbReference type="GO" id="GO:0000467">
    <property type="term" value="P:exonucleolytic trimming to generate mature 3'-end of 5.8S rRNA from tricistronic rRNA transcript (SSU-rRNA, 5.8S rRNA, LSU-rRNA)"/>
    <property type="evidence" value="ECO:0007669"/>
    <property type="project" value="InterPro"/>
</dbReference>
<dbReference type="SUPFAM" id="SSF53098">
    <property type="entry name" value="Ribonuclease H-like"/>
    <property type="match status" value="1"/>
</dbReference>
<dbReference type="PANTHER" id="PTHR12124:SF47">
    <property type="entry name" value="EXOSOME COMPONENT 10"/>
    <property type="match status" value="1"/>
</dbReference>
<dbReference type="InterPro" id="IPR002562">
    <property type="entry name" value="3'-5'_exonuclease_dom"/>
</dbReference>
<dbReference type="EMBL" id="VRMN01000024">
    <property type="protein sequence ID" value="KAA8490525.1"/>
    <property type="molecule type" value="Genomic_DNA"/>
</dbReference>
<comment type="subcellular location">
    <subcellularLocation>
        <location evidence="1">Nucleus</location>
    </subcellularLocation>
</comment>
<reference evidence="6" key="1">
    <citation type="journal article" date="2019" name="Nat. Commun.">
        <title>Expansion of phycobilisome linker gene families in mesophilic red algae.</title>
        <authorList>
            <person name="Lee J."/>
            <person name="Kim D."/>
            <person name="Bhattacharya D."/>
            <person name="Yoon H.S."/>
        </authorList>
    </citation>
    <scope>NUCLEOTIDE SEQUENCE [LARGE SCALE GENOMIC DNA]</scope>
    <source>
        <strain evidence="6">CCMP 1328</strain>
    </source>
</reference>
<comment type="caution">
    <text evidence="5">The sequence shown here is derived from an EMBL/GenBank/DDBJ whole genome shotgun (WGS) entry which is preliminary data.</text>
</comment>